<keyword evidence="2" id="KW-1185">Reference proteome</keyword>
<dbReference type="Proteomes" id="UP000265520">
    <property type="component" value="Unassembled WGS sequence"/>
</dbReference>
<organism evidence="1 2">
    <name type="scientific">Trifolium medium</name>
    <dbReference type="NCBI Taxonomy" id="97028"/>
    <lineage>
        <taxon>Eukaryota</taxon>
        <taxon>Viridiplantae</taxon>
        <taxon>Streptophyta</taxon>
        <taxon>Embryophyta</taxon>
        <taxon>Tracheophyta</taxon>
        <taxon>Spermatophyta</taxon>
        <taxon>Magnoliopsida</taxon>
        <taxon>eudicotyledons</taxon>
        <taxon>Gunneridae</taxon>
        <taxon>Pentapetalae</taxon>
        <taxon>rosids</taxon>
        <taxon>fabids</taxon>
        <taxon>Fabales</taxon>
        <taxon>Fabaceae</taxon>
        <taxon>Papilionoideae</taxon>
        <taxon>50 kb inversion clade</taxon>
        <taxon>NPAAA clade</taxon>
        <taxon>Hologalegina</taxon>
        <taxon>IRL clade</taxon>
        <taxon>Trifolieae</taxon>
        <taxon>Trifolium</taxon>
    </lineage>
</organism>
<evidence type="ECO:0000313" key="1">
    <source>
        <dbReference type="EMBL" id="MCI50659.1"/>
    </source>
</evidence>
<accession>A0A392SPQ7</accession>
<protein>
    <submittedName>
        <fullName evidence="1">Uncharacterized protein</fullName>
    </submittedName>
</protein>
<proteinExistence type="predicted"/>
<feature type="non-terminal residue" evidence="1">
    <location>
        <position position="27"/>
    </location>
</feature>
<dbReference type="EMBL" id="LXQA010419865">
    <property type="protein sequence ID" value="MCI50659.1"/>
    <property type="molecule type" value="Genomic_DNA"/>
</dbReference>
<evidence type="ECO:0000313" key="2">
    <source>
        <dbReference type="Proteomes" id="UP000265520"/>
    </source>
</evidence>
<comment type="caution">
    <text evidence="1">The sequence shown here is derived from an EMBL/GenBank/DDBJ whole genome shotgun (WGS) entry which is preliminary data.</text>
</comment>
<dbReference type="AlphaFoldDB" id="A0A392SPQ7"/>
<sequence length="27" mass="2719">MAVFGGGFLENQHGHFVKDGGTTAGAI</sequence>
<reference evidence="1 2" key="1">
    <citation type="journal article" date="2018" name="Front. Plant Sci.">
        <title>Red Clover (Trifolium pratense) and Zigzag Clover (T. medium) - A Picture of Genomic Similarities and Differences.</title>
        <authorList>
            <person name="Dluhosova J."/>
            <person name="Istvanek J."/>
            <person name="Nedelnik J."/>
            <person name="Repkova J."/>
        </authorList>
    </citation>
    <scope>NUCLEOTIDE SEQUENCE [LARGE SCALE GENOMIC DNA]</scope>
    <source>
        <strain evidence="2">cv. 10/8</strain>
        <tissue evidence="1">Leaf</tissue>
    </source>
</reference>
<name>A0A392SPQ7_9FABA</name>